<keyword evidence="14" id="KW-1185">Reference proteome</keyword>
<evidence type="ECO:0000256" key="1">
    <source>
        <dbReference type="ARBA" id="ARBA00004409"/>
    </source>
</evidence>
<keyword evidence="3" id="KW-0813">Transport</keyword>
<dbReference type="GO" id="GO:0000139">
    <property type="term" value="C:Golgi membrane"/>
    <property type="evidence" value="ECO:0007669"/>
    <property type="project" value="UniProtKB-SubCell"/>
</dbReference>
<gene>
    <name evidence="13" type="ORF">HYPBUDRAFT_105627</name>
</gene>
<dbReference type="Proteomes" id="UP000095085">
    <property type="component" value="Unassembled WGS sequence"/>
</dbReference>
<feature type="transmembrane region" description="Helical" evidence="11">
    <location>
        <begin position="317"/>
        <end position="334"/>
    </location>
</feature>
<keyword evidence="4 11" id="KW-0812">Transmembrane</keyword>
<keyword evidence="5" id="KW-0653">Protein transport</keyword>
<protein>
    <submittedName>
        <fullName evidence="13">t-SNARE</fullName>
    </submittedName>
</protein>
<accession>A0A1E4RND4</accession>
<organism evidence="13 14">
    <name type="scientific">Hyphopichia burtonii NRRL Y-1933</name>
    <dbReference type="NCBI Taxonomy" id="984485"/>
    <lineage>
        <taxon>Eukaryota</taxon>
        <taxon>Fungi</taxon>
        <taxon>Dikarya</taxon>
        <taxon>Ascomycota</taxon>
        <taxon>Saccharomycotina</taxon>
        <taxon>Pichiomycetes</taxon>
        <taxon>Debaryomycetaceae</taxon>
        <taxon>Hyphopichia</taxon>
    </lineage>
</organism>
<reference evidence="14" key="1">
    <citation type="submission" date="2016-05" db="EMBL/GenBank/DDBJ databases">
        <title>Comparative genomics of biotechnologically important yeasts.</title>
        <authorList>
            <consortium name="DOE Joint Genome Institute"/>
            <person name="Riley R."/>
            <person name="Haridas S."/>
            <person name="Wolfe K.H."/>
            <person name="Lopes M.R."/>
            <person name="Hittinger C.T."/>
            <person name="Goker M."/>
            <person name="Salamov A."/>
            <person name="Wisecaver J."/>
            <person name="Long T.M."/>
            <person name="Aerts A.L."/>
            <person name="Barry K."/>
            <person name="Choi C."/>
            <person name="Clum A."/>
            <person name="Coughlan A.Y."/>
            <person name="Deshpande S."/>
            <person name="Douglass A.P."/>
            <person name="Hanson S.J."/>
            <person name="Klenk H.-P."/>
            <person name="Labutti K."/>
            <person name="Lapidus A."/>
            <person name="Lindquist E."/>
            <person name="Lipzen A."/>
            <person name="Meier-Kolthoff J.P."/>
            <person name="Ohm R.A."/>
            <person name="Otillar R.P."/>
            <person name="Pangilinan J."/>
            <person name="Peng Y."/>
            <person name="Rokas A."/>
            <person name="Rosa C.A."/>
            <person name="Scheuner C."/>
            <person name="Sibirny A.A."/>
            <person name="Slot J.C."/>
            <person name="Stielow J.B."/>
            <person name="Sun H."/>
            <person name="Kurtzman C.P."/>
            <person name="Blackwell M."/>
            <person name="Grigoriev I.V."/>
            <person name="Jeffries T.W."/>
        </authorList>
    </citation>
    <scope>NUCLEOTIDE SEQUENCE [LARGE SCALE GENOMIC DNA]</scope>
    <source>
        <strain evidence="14">NRRL Y-1933</strain>
    </source>
</reference>
<dbReference type="STRING" id="984485.A0A1E4RND4"/>
<dbReference type="SMART" id="SM00397">
    <property type="entry name" value="t_SNARE"/>
    <property type="match status" value="1"/>
</dbReference>
<dbReference type="RefSeq" id="XP_020077768.1">
    <property type="nucleotide sequence ID" value="XM_020218425.1"/>
</dbReference>
<evidence type="ECO:0000313" key="13">
    <source>
        <dbReference type="EMBL" id="ODV68701.1"/>
    </source>
</evidence>
<evidence type="ECO:0000256" key="11">
    <source>
        <dbReference type="SAM" id="Phobius"/>
    </source>
</evidence>
<dbReference type="GO" id="GO:0006906">
    <property type="term" value="P:vesicle fusion"/>
    <property type="evidence" value="ECO:0007669"/>
    <property type="project" value="TreeGrafter"/>
</dbReference>
<dbReference type="Gene3D" id="1.20.58.70">
    <property type="match status" value="1"/>
</dbReference>
<sequence length="378" mass="44006">MFRDRTNLFLSYRRTTSRNNPITSGARFDALVEEEEGLIGHRKSNQRSNKGGYHDDQTNEIEMKPMAPSIFDISNELDEHLNIIKSKTNELGTLYKKLLITTQSEKSKLENKLEDLNYLITKKFEACYVLIKKFEFLQKNHKRLQLEYNTNELSIIENFKKNYALKIQEKSLIFRNLQNNYIKFLRDEEDESDSLLPSNRQSTSTPPPSYDYSQEEEELKNIENYSKQVLRQSQLQLQQNPNSQFLESREREISKIAMGILEISTIFKEMDSLIIDQGSVLDRIDFNLSNTVQELKSSDRELVKAKGYQKRTTRCKIIFLLSLVVFVLFMLFLVKPQGTTKYIEKPSSDHNDNDKTNSGASLDHAPERPSIENAESNN</sequence>
<evidence type="ECO:0000259" key="12">
    <source>
        <dbReference type="PROSITE" id="PS50192"/>
    </source>
</evidence>
<evidence type="ECO:0000256" key="4">
    <source>
        <dbReference type="ARBA" id="ARBA00022692"/>
    </source>
</evidence>
<feature type="region of interest" description="Disordered" evidence="10">
    <location>
        <begin position="192"/>
        <end position="213"/>
    </location>
</feature>
<dbReference type="Pfam" id="PF05739">
    <property type="entry name" value="SNARE"/>
    <property type="match status" value="1"/>
</dbReference>
<evidence type="ECO:0000313" key="14">
    <source>
        <dbReference type="Proteomes" id="UP000095085"/>
    </source>
</evidence>
<dbReference type="PANTHER" id="PTHR19957">
    <property type="entry name" value="SYNTAXIN"/>
    <property type="match status" value="1"/>
</dbReference>
<keyword evidence="9 11" id="KW-0472">Membrane</keyword>
<dbReference type="PROSITE" id="PS00914">
    <property type="entry name" value="SYNTAXIN"/>
    <property type="match status" value="1"/>
</dbReference>
<evidence type="ECO:0000256" key="9">
    <source>
        <dbReference type="ARBA" id="ARBA00023136"/>
    </source>
</evidence>
<dbReference type="GO" id="GO:0031201">
    <property type="term" value="C:SNARE complex"/>
    <property type="evidence" value="ECO:0007669"/>
    <property type="project" value="TreeGrafter"/>
</dbReference>
<dbReference type="GO" id="GO:0005484">
    <property type="term" value="F:SNAP receptor activity"/>
    <property type="evidence" value="ECO:0007669"/>
    <property type="project" value="InterPro"/>
</dbReference>
<evidence type="ECO:0000256" key="3">
    <source>
        <dbReference type="ARBA" id="ARBA00022448"/>
    </source>
</evidence>
<dbReference type="GeneID" id="30992975"/>
<dbReference type="GO" id="GO:0048278">
    <property type="term" value="P:vesicle docking"/>
    <property type="evidence" value="ECO:0007669"/>
    <property type="project" value="TreeGrafter"/>
</dbReference>
<comment type="similarity">
    <text evidence="2">Belongs to the syntaxin family.</text>
</comment>
<dbReference type="GO" id="GO:0006886">
    <property type="term" value="P:intracellular protein transport"/>
    <property type="evidence" value="ECO:0007669"/>
    <property type="project" value="InterPro"/>
</dbReference>
<dbReference type="EMBL" id="KV454539">
    <property type="protein sequence ID" value="ODV68701.1"/>
    <property type="molecule type" value="Genomic_DNA"/>
</dbReference>
<dbReference type="OrthoDB" id="10251371at2759"/>
<name>A0A1E4RND4_9ASCO</name>
<keyword evidence="6 11" id="KW-1133">Transmembrane helix</keyword>
<evidence type="ECO:0000256" key="2">
    <source>
        <dbReference type="ARBA" id="ARBA00009063"/>
    </source>
</evidence>
<dbReference type="AlphaFoldDB" id="A0A1E4RND4"/>
<dbReference type="InterPro" id="IPR000727">
    <property type="entry name" value="T_SNARE_dom"/>
</dbReference>
<dbReference type="InterPro" id="IPR006012">
    <property type="entry name" value="Syntaxin/epimorphin_CS"/>
</dbReference>
<dbReference type="GO" id="GO:0000149">
    <property type="term" value="F:SNARE binding"/>
    <property type="evidence" value="ECO:0007669"/>
    <property type="project" value="TreeGrafter"/>
</dbReference>
<evidence type="ECO:0000256" key="8">
    <source>
        <dbReference type="ARBA" id="ARBA00023054"/>
    </source>
</evidence>
<feature type="region of interest" description="Disordered" evidence="10">
    <location>
        <begin position="342"/>
        <end position="378"/>
    </location>
</feature>
<dbReference type="InterPro" id="IPR010989">
    <property type="entry name" value="SNARE"/>
</dbReference>
<feature type="compositionally biased region" description="Basic and acidic residues" evidence="10">
    <location>
        <begin position="342"/>
        <end position="355"/>
    </location>
</feature>
<feature type="domain" description="T-SNARE coiled-coil homology" evidence="12">
    <location>
        <begin position="243"/>
        <end position="305"/>
    </location>
</feature>
<dbReference type="SUPFAM" id="SSF47661">
    <property type="entry name" value="t-snare proteins"/>
    <property type="match status" value="1"/>
</dbReference>
<dbReference type="InterPro" id="IPR045242">
    <property type="entry name" value="Syntaxin"/>
</dbReference>
<keyword evidence="7" id="KW-0333">Golgi apparatus</keyword>
<dbReference type="CDD" id="cd15845">
    <property type="entry name" value="SNARE_syntaxin16"/>
    <property type="match status" value="1"/>
</dbReference>
<dbReference type="PANTHER" id="PTHR19957:SF83">
    <property type="entry name" value="SYNTAXIN-16"/>
    <property type="match status" value="1"/>
</dbReference>
<evidence type="ECO:0000256" key="6">
    <source>
        <dbReference type="ARBA" id="ARBA00022989"/>
    </source>
</evidence>
<dbReference type="PROSITE" id="PS50192">
    <property type="entry name" value="T_SNARE"/>
    <property type="match status" value="1"/>
</dbReference>
<proteinExistence type="inferred from homology"/>
<comment type="subcellular location">
    <subcellularLocation>
        <location evidence="1">Golgi apparatus membrane</location>
        <topology evidence="1">Single-pass type IV membrane protein</topology>
    </subcellularLocation>
</comment>
<evidence type="ECO:0000256" key="5">
    <source>
        <dbReference type="ARBA" id="ARBA00022927"/>
    </source>
</evidence>
<keyword evidence="8" id="KW-0175">Coiled coil</keyword>
<evidence type="ECO:0000256" key="7">
    <source>
        <dbReference type="ARBA" id="ARBA00023034"/>
    </source>
</evidence>
<evidence type="ECO:0000256" key="10">
    <source>
        <dbReference type="SAM" id="MobiDB-lite"/>
    </source>
</evidence>